<organism evidence="4 5">
    <name type="scientific">Rhizodiscina lignyota</name>
    <dbReference type="NCBI Taxonomy" id="1504668"/>
    <lineage>
        <taxon>Eukaryota</taxon>
        <taxon>Fungi</taxon>
        <taxon>Dikarya</taxon>
        <taxon>Ascomycota</taxon>
        <taxon>Pezizomycotina</taxon>
        <taxon>Dothideomycetes</taxon>
        <taxon>Pleosporomycetidae</taxon>
        <taxon>Aulographales</taxon>
        <taxon>Rhizodiscinaceae</taxon>
        <taxon>Rhizodiscina</taxon>
    </lineage>
</organism>
<dbReference type="Pfam" id="PF00172">
    <property type="entry name" value="Zn_clus"/>
    <property type="match status" value="1"/>
</dbReference>
<evidence type="ECO:0000259" key="3">
    <source>
        <dbReference type="PROSITE" id="PS50048"/>
    </source>
</evidence>
<reference evidence="4" key="1">
    <citation type="journal article" date="2020" name="Stud. Mycol.">
        <title>101 Dothideomycetes genomes: a test case for predicting lifestyles and emergence of pathogens.</title>
        <authorList>
            <person name="Haridas S."/>
            <person name="Albert R."/>
            <person name="Binder M."/>
            <person name="Bloem J."/>
            <person name="Labutti K."/>
            <person name="Salamov A."/>
            <person name="Andreopoulos B."/>
            <person name="Baker S."/>
            <person name="Barry K."/>
            <person name="Bills G."/>
            <person name="Bluhm B."/>
            <person name="Cannon C."/>
            <person name="Castanera R."/>
            <person name="Culley D."/>
            <person name="Daum C."/>
            <person name="Ezra D."/>
            <person name="Gonzalez J."/>
            <person name="Henrissat B."/>
            <person name="Kuo A."/>
            <person name="Liang C."/>
            <person name="Lipzen A."/>
            <person name="Lutzoni F."/>
            <person name="Magnuson J."/>
            <person name="Mondo S."/>
            <person name="Nolan M."/>
            <person name="Ohm R."/>
            <person name="Pangilinan J."/>
            <person name="Park H.-J."/>
            <person name="Ramirez L."/>
            <person name="Alfaro M."/>
            <person name="Sun H."/>
            <person name="Tritt A."/>
            <person name="Yoshinaga Y."/>
            <person name="Zwiers L.-H."/>
            <person name="Turgeon B."/>
            <person name="Goodwin S."/>
            <person name="Spatafora J."/>
            <person name="Crous P."/>
            <person name="Grigoriev I."/>
        </authorList>
    </citation>
    <scope>NUCLEOTIDE SEQUENCE</scope>
    <source>
        <strain evidence="4">CBS 133067</strain>
    </source>
</reference>
<dbReference type="PROSITE" id="PS50048">
    <property type="entry name" value="ZN2_CY6_FUNGAL_2"/>
    <property type="match status" value="1"/>
</dbReference>
<name>A0A9P4M7M3_9PEZI</name>
<evidence type="ECO:0000313" key="5">
    <source>
        <dbReference type="Proteomes" id="UP000799772"/>
    </source>
</evidence>
<evidence type="ECO:0000256" key="2">
    <source>
        <dbReference type="SAM" id="MobiDB-lite"/>
    </source>
</evidence>
<comment type="caution">
    <text evidence="4">The sequence shown here is derived from an EMBL/GenBank/DDBJ whole genome shotgun (WGS) entry which is preliminary data.</text>
</comment>
<sequence length="676" mass="75156">MSQPQRVLLPRRPGVPANDESLGRFRQGGAKEKVKAACCSCRSKRVKCDGNRPTCSNCRGKPTACEYDAAPGQTKGEARKEMATRMEVDNASMLELFWRLQTVSVQDAHEFLNFLRSGTGINIPSMQSWFQARLPNIKNSRFPTYEGENERNASSHLVQLDSPKGRQLGRSITVAIVQKAVDTFFNCTGMLFYVFSKEQIDTISNDMLGHIQQPETTSFARVVKESGQHKAQLGELCGMAAVGALYLRNFSQERLPPADQAEYLYTIAKEMLDGAIHANPARAMKLCALLSMTLVLFSGASLGYVSAQAGLCLQSLQEGQLTKDEHAIQQELLKVTVMKAKIVRVMASSVPITDPSVGAIRKELKTIHQELPQWLALSSVMDVDMRQDTPFRRLICYLHLFFLSAMMLVHRRVMAHPQDVSSSAGNEHIRAAARDGIMAAKMAARILSMMRDEGAIVQLCWMCIFSSYTTTLILLQAAVQKILTGYPSSTWAADLSLAKMSMGTLQFCAELDDVALQLYTTISSYFHVVQDALDVEQNEDLWGSTEEGEDLDYLLVIPPGDTDLSKAARDLLYLVQNPFSRTLEMVPEREANLQLRDRLVNWMEAVVGTPHEWKWELQSCELGDPGSTSARLLCGSTMIDSMAKLIPGHFESTTSAPVTPMWTDWTPHMGRSSFLL</sequence>
<dbReference type="PROSITE" id="PS00463">
    <property type="entry name" value="ZN2_CY6_FUNGAL_1"/>
    <property type="match status" value="1"/>
</dbReference>
<dbReference type="Proteomes" id="UP000799772">
    <property type="component" value="Unassembled WGS sequence"/>
</dbReference>
<dbReference type="CDD" id="cd00067">
    <property type="entry name" value="GAL4"/>
    <property type="match status" value="1"/>
</dbReference>
<feature type="region of interest" description="Disordered" evidence="2">
    <location>
        <begin position="1"/>
        <end position="23"/>
    </location>
</feature>
<dbReference type="GO" id="GO:0008270">
    <property type="term" value="F:zinc ion binding"/>
    <property type="evidence" value="ECO:0007669"/>
    <property type="project" value="InterPro"/>
</dbReference>
<dbReference type="AlphaFoldDB" id="A0A9P4M7M3"/>
<evidence type="ECO:0000256" key="1">
    <source>
        <dbReference type="ARBA" id="ARBA00023242"/>
    </source>
</evidence>
<dbReference type="SMART" id="SM00066">
    <property type="entry name" value="GAL4"/>
    <property type="match status" value="1"/>
</dbReference>
<proteinExistence type="predicted"/>
<dbReference type="InterPro" id="IPR053187">
    <property type="entry name" value="Notoamide_regulator"/>
</dbReference>
<dbReference type="GO" id="GO:0000981">
    <property type="term" value="F:DNA-binding transcription factor activity, RNA polymerase II-specific"/>
    <property type="evidence" value="ECO:0007669"/>
    <property type="project" value="InterPro"/>
</dbReference>
<gene>
    <name evidence="4" type="ORF">NA57DRAFT_59027</name>
</gene>
<dbReference type="OrthoDB" id="1919336at2759"/>
<dbReference type="InterPro" id="IPR036864">
    <property type="entry name" value="Zn2-C6_fun-type_DNA-bd_sf"/>
</dbReference>
<dbReference type="Gene3D" id="4.10.240.10">
    <property type="entry name" value="Zn(2)-C6 fungal-type DNA-binding domain"/>
    <property type="match status" value="1"/>
</dbReference>
<dbReference type="SUPFAM" id="SSF57701">
    <property type="entry name" value="Zn2/Cys6 DNA-binding domain"/>
    <property type="match status" value="1"/>
</dbReference>
<evidence type="ECO:0000313" key="4">
    <source>
        <dbReference type="EMBL" id="KAF2095964.1"/>
    </source>
</evidence>
<keyword evidence="5" id="KW-1185">Reference proteome</keyword>
<dbReference type="CDD" id="cd12148">
    <property type="entry name" value="fungal_TF_MHR"/>
    <property type="match status" value="1"/>
</dbReference>
<protein>
    <recommendedName>
        <fullName evidence="3">Zn(2)-C6 fungal-type domain-containing protein</fullName>
    </recommendedName>
</protein>
<dbReference type="PANTHER" id="PTHR47256">
    <property type="entry name" value="ZN(II)2CYS6 TRANSCRIPTION FACTOR (EUROFUNG)-RELATED"/>
    <property type="match status" value="1"/>
</dbReference>
<keyword evidence="1" id="KW-0539">Nucleus</keyword>
<feature type="domain" description="Zn(2)-C6 fungal-type" evidence="3">
    <location>
        <begin position="37"/>
        <end position="67"/>
    </location>
</feature>
<dbReference type="InterPro" id="IPR001138">
    <property type="entry name" value="Zn2Cys6_DnaBD"/>
</dbReference>
<dbReference type="PANTHER" id="PTHR47256:SF1">
    <property type="entry name" value="ZN(II)2CYS6 TRANSCRIPTION FACTOR (EUROFUNG)"/>
    <property type="match status" value="1"/>
</dbReference>
<dbReference type="EMBL" id="ML978130">
    <property type="protein sequence ID" value="KAF2095964.1"/>
    <property type="molecule type" value="Genomic_DNA"/>
</dbReference>
<accession>A0A9P4M7M3</accession>